<keyword evidence="2" id="KW-1185">Reference proteome</keyword>
<name>A0ABT2EVF6_9BACT</name>
<accession>A0ABT2EVF6</accession>
<organism evidence="1 2">
    <name type="scientific">Candidatus Fervidibacter sacchari</name>
    <dbReference type="NCBI Taxonomy" id="1448929"/>
    <lineage>
        <taxon>Bacteria</taxon>
        <taxon>Candidatus Fervidibacterota</taxon>
        <taxon>Candidatus Fervidibacter</taxon>
    </lineage>
</organism>
<comment type="caution">
    <text evidence="1">The sequence shown here is derived from an EMBL/GenBank/DDBJ whole genome shotgun (WGS) entry which is preliminary data.</text>
</comment>
<evidence type="ECO:0000313" key="1">
    <source>
        <dbReference type="EMBL" id="MCS3920908.1"/>
    </source>
</evidence>
<dbReference type="Proteomes" id="UP001204798">
    <property type="component" value="Unassembled WGS sequence"/>
</dbReference>
<reference evidence="1 2" key="1">
    <citation type="submission" date="2022-08" db="EMBL/GenBank/DDBJ databases">
        <title>Bacterial and archaeal communities from various locations to study Microbial Dark Matter (Phase II).</title>
        <authorList>
            <person name="Stepanauskas R."/>
        </authorList>
    </citation>
    <scope>NUCLEOTIDE SEQUENCE [LARGE SCALE GENOMIC DNA]</scope>
    <source>
        <strain evidence="1 2">PD1</strain>
    </source>
</reference>
<sequence>MKPVAIRHLLPFRHSLLAAVLPLAAVPLLATYYLCNCFLLLRIQPSQQPTGLIG</sequence>
<gene>
    <name evidence="1" type="ORF">M2350_003349</name>
</gene>
<proteinExistence type="predicted"/>
<dbReference type="EMBL" id="JANUCP010000008">
    <property type="protein sequence ID" value="MCS3920908.1"/>
    <property type="molecule type" value="Genomic_DNA"/>
</dbReference>
<evidence type="ECO:0000313" key="2">
    <source>
        <dbReference type="Proteomes" id="UP001204798"/>
    </source>
</evidence>
<protein>
    <submittedName>
        <fullName evidence="1">Uncharacterized protein</fullName>
    </submittedName>
</protein>